<dbReference type="PANTHER" id="PTHR12147">
    <property type="entry name" value="METALLOPEPTIDASE M28 FAMILY MEMBER"/>
    <property type="match status" value="1"/>
</dbReference>
<sequence length="776" mass="82007">MTRPNTARLAPGWALCVLLLACVVAALGLLHARGPSPLRADAPPDAFSAMRAMAHLEKIAQVPHPVGSAANADVRGYLLAQLRALGLEPEVQSAVGVTRTAAGGNTGKVHNVLVRVPGRAPGKAVMLSAHYDSVPSGPGAADDGASVAAILETLRALRHGPQLEHDVIVLFSDGEEATLLGAEAFVAGHPWAADVGLALNFEYRGNSGPMMMFETSIGNGGLIPGFAQAAAHPVGSSLLYEVYKLLPNDTDMSPFKRAGIPGMNFAAIESPYSYHAEIDRPELLDQRSLQHEGELMLSLVRHFSRQDLSSLAAPDHVYFDVPGALLHYPASWAFPLALGAAALLACLLWQGRRRAQLRVARAMLAIPVFLLMLVVLAGAAQLLWRAITLAHPQYMQFIGPYNSHWYLLAFTALVAAGYSALQAALARWFSALELAAGAMLCWQALLLASALAMPGVSFVFMWPLALMLAAQALMLAPRAQPMSGQWRAVWLLVAAAPAILLFAPLLRSLYVGLGPKSVMAPAALLVLLLGLLSPLLELLTRRWLLPLLPLGAGALALVAGSATAGFSADQPRPSELSYVFDGAAGSAHWVSGNPEPDRWSESYIDAGKGRHAMPLLFGERPGAWWSAGAPAAQIAAPRIDVASDSSDGKQRTLQLRVTSVRQAARLTVAVEGATVLSSTLQGRALADVPRQGWTVNGYALDGDPLDITLHLPAGQPVRIRAIDRSYGLADLGVPARPAGLMGYPFGASDTVQAVSVAELAAPGLNSGKSHERFSQR</sequence>
<name>A0A6L6Q546_9BURK</name>
<feature type="transmembrane region" description="Helical" evidence="1">
    <location>
        <begin position="404"/>
        <end position="421"/>
    </location>
</feature>
<dbReference type="Proteomes" id="UP000484015">
    <property type="component" value="Unassembled WGS sequence"/>
</dbReference>
<accession>A0A6L6Q546</accession>
<dbReference type="RefSeq" id="WP_155440988.1">
    <property type="nucleotide sequence ID" value="NZ_WNLA01000016.1"/>
</dbReference>
<dbReference type="OrthoDB" id="9778250at2"/>
<keyword evidence="3" id="KW-0378">Hydrolase</keyword>
<dbReference type="PROSITE" id="PS51257">
    <property type="entry name" value="PROKAR_LIPOPROTEIN"/>
    <property type="match status" value="1"/>
</dbReference>
<feature type="domain" description="Peptidase M28" evidence="2">
    <location>
        <begin position="111"/>
        <end position="299"/>
    </location>
</feature>
<dbReference type="Gene3D" id="3.40.630.10">
    <property type="entry name" value="Zn peptidases"/>
    <property type="match status" value="1"/>
</dbReference>
<proteinExistence type="predicted"/>
<dbReference type="GO" id="GO:0006508">
    <property type="term" value="P:proteolysis"/>
    <property type="evidence" value="ECO:0007669"/>
    <property type="project" value="InterPro"/>
</dbReference>
<keyword evidence="1" id="KW-0812">Transmembrane</keyword>
<dbReference type="AlphaFoldDB" id="A0A6L6Q546"/>
<dbReference type="GO" id="GO:0008235">
    <property type="term" value="F:metalloexopeptidase activity"/>
    <property type="evidence" value="ECO:0007669"/>
    <property type="project" value="InterPro"/>
</dbReference>
<dbReference type="EMBL" id="WNLA01000016">
    <property type="protein sequence ID" value="MTW04636.1"/>
    <property type="molecule type" value="Genomic_DNA"/>
</dbReference>
<keyword evidence="1" id="KW-0472">Membrane</keyword>
<evidence type="ECO:0000313" key="3">
    <source>
        <dbReference type="EMBL" id="MTW04636.1"/>
    </source>
</evidence>
<keyword evidence="4" id="KW-1185">Reference proteome</keyword>
<feature type="transmembrane region" description="Helical" evidence="1">
    <location>
        <begin position="488"/>
        <end position="506"/>
    </location>
</feature>
<feature type="transmembrane region" description="Helical" evidence="1">
    <location>
        <begin position="332"/>
        <end position="350"/>
    </location>
</feature>
<dbReference type="InterPro" id="IPR045175">
    <property type="entry name" value="M28_fam"/>
</dbReference>
<evidence type="ECO:0000313" key="4">
    <source>
        <dbReference type="Proteomes" id="UP000484015"/>
    </source>
</evidence>
<keyword evidence="1" id="KW-1133">Transmembrane helix</keyword>
<dbReference type="SUPFAM" id="SSF53187">
    <property type="entry name" value="Zn-dependent exopeptidases"/>
    <property type="match status" value="1"/>
</dbReference>
<evidence type="ECO:0000256" key="1">
    <source>
        <dbReference type="SAM" id="Phobius"/>
    </source>
</evidence>
<evidence type="ECO:0000259" key="2">
    <source>
        <dbReference type="Pfam" id="PF04389"/>
    </source>
</evidence>
<feature type="transmembrane region" description="Helical" evidence="1">
    <location>
        <begin position="362"/>
        <end position="384"/>
    </location>
</feature>
<reference evidence="3 4" key="1">
    <citation type="submission" date="2019-11" db="EMBL/GenBank/DDBJ databases">
        <title>Type strains purchased from KCTC, JCM and DSMZ.</title>
        <authorList>
            <person name="Lu H."/>
        </authorList>
    </citation>
    <scope>NUCLEOTIDE SEQUENCE [LARGE SCALE GENOMIC DNA]</scope>
    <source>
        <strain evidence="3 4">KCTC 42409</strain>
    </source>
</reference>
<feature type="transmembrane region" description="Helical" evidence="1">
    <location>
        <begin position="458"/>
        <end position="476"/>
    </location>
</feature>
<feature type="transmembrane region" description="Helical" evidence="1">
    <location>
        <begin position="543"/>
        <end position="566"/>
    </location>
</feature>
<gene>
    <name evidence="3" type="ORF">GM668_21420</name>
</gene>
<dbReference type="PANTHER" id="PTHR12147:SF26">
    <property type="entry name" value="PEPTIDASE M28 DOMAIN-CONTAINING PROTEIN"/>
    <property type="match status" value="1"/>
</dbReference>
<comment type="caution">
    <text evidence="3">The sequence shown here is derived from an EMBL/GenBank/DDBJ whole genome shotgun (WGS) entry which is preliminary data.</text>
</comment>
<protein>
    <submittedName>
        <fullName evidence="3">M20/M25/M40 family metallo-hydrolase</fullName>
    </submittedName>
</protein>
<feature type="transmembrane region" description="Helical" evidence="1">
    <location>
        <begin position="518"/>
        <end position="536"/>
    </location>
</feature>
<organism evidence="3 4">
    <name type="scientific">Pseudoduganella ginsengisoli</name>
    <dbReference type="NCBI Taxonomy" id="1462440"/>
    <lineage>
        <taxon>Bacteria</taxon>
        <taxon>Pseudomonadati</taxon>
        <taxon>Pseudomonadota</taxon>
        <taxon>Betaproteobacteria</taxon>
        <taxon>Burkholderiales</taxon>
        <taxon>Oxalobacteraceae</taxon>
        <taxon>Telluria group</taxon>
        <taxon>Pseudoduganella</taxon>
    </lineage>
</organism>
<dbReference type="Pfam" id="PF04389">
    <property type="entry name" value="Peptidase_M28"/>
    <property type="match status" value="1"/>
</dbReference>
<dbReference type="InterPro" id="IPR007484">
    <property type="entry name" value="Peptidase_M28"/>
</dbReference>
<feature type="transmembrane region" description="Helical" evidence="1">
    <location>
        <begin position="428"/>
        <end position="452"/>
    </location>
</feature>